<evidence type="ECO:0000256" key="3">
    <source>
        <dbReference type="ARBA" id="ARBA00022989"/>
    </source>
</evidence>
<dbReference type="Gene3D" id="1.10.3720.10">
    <property type="entry name" value="MetI-like"/>
    <property type="match status" value="1"/>
</dbReference>
<evidence type="ECO:0000313" key="6">
    <source>
        <dbReference type="EMBL" id="TMI77591.1"/>
    </source>
</evidence>
<evidence type="ECO:0000313" key="7">
    <source>
        <dbReference type="Proteomes" id="UP000320048"/>
    </source>
</evidence>
<gene>
    <name evidence="6" type="ORF">E6H04_13930</name>
</gene>
<dbReference type="AlphaFoldDB" id="A0A537J207"/>
<keyword evidence="3 5" id="KW-1133">Transmembrane helix</keyword>
<evidence type="ECO:0000256" key="5">
    <source>
        <dbReference type="SAM" id="Phobius"/>
    </source>
</evidence>
<accession>A0A537J207</accession>
<organism evidence="6 7">
    <name type="scientific">Candidatus Segetimicrobium genomatis</name>
    <dbReference type="NCBI Taxonomy" id="2569760"/>
    <lineage>
        <taxon>Bacteria</taxon>
        <taxon>Bacillati</taxon>
        <taxon>Candidatus Sysuimicrobiota</taxon>
        <taxon>Candidatus Sysuimicrobiia</taxon>
        <taxon>Candidatus Sysuimicrobiales</taxon>
        <taxon>Candidatus Segetimicrobiaceae</taxon>
        <taxon>Candidatus Segetimicrobium</taxon>
    </lineage>
</organism>
<protein>
    <submittedName>
        <fullName evidence="6">Amino acid ABC transporter permease</fullName>
    </submittedName>
</protein>
<proteinExistence type="predicted"/>
<dbReference type="Proteomes" id="UP000320048">
    <property type="component" value="Unassembled WGS sequence"/>
</dbReference>
<dbReference type="InterPro" id="IPR035906">
    <property type="entry name" value="MetI-like_sf"/>
</dbReference>
<dbReference type="SUPFAM" id="SSF161098">
    <property type="entry name" value="MetI-like"/>
    <property type="match status" value="1"/>
</dbReference>
<comment type="caution">
    <text evidence="6">The sequence shown here is derived from an EMBL/GenBank/DDBJ whole genome shotgun (WGS) entry which is preliminary data.</text>
</comment>
<keyword evidence="4 5" id="KW-0472">Membrane</keyword>
<keyword evidence="2 5" id="KW-0812">Transmembrane</keyword>
<dbReference type="GO" id="GO:0016020">
    <property type="term" value="C:membrane"/>
    <property type="evidence" value="ECO:0007669"/>
    <property type="project" value="UniProtKB-SubCell"/>
</dbReference>
<evidence type="ECO:0000256" key="4">
    <source>
        <dbReference type="ARBA" id="ARBA00023136"/>
    </source>
</evidence>
<comment type="subcellular location">
    <subcellularLocation>
        <location evidence="1">Membrane</location>
        <topology evidence="1">Multi-pass membrane protein</topology>
    </subcellularLocation>
</comment>
<feature type="non-terminal residue" evidence="6">
    <location>
        <position position="67"/>
    </location>
</feature>
<evidence type="ECO:0000256" key="2">
    <source>
        <dbReference type="ARBA" id="ARBA00022692"/>
    </source>
</evidence>
<feature type="transmembrane region" description="Helical" evidence="5">
    <location>
        <begin position="20"/>
        <end position="48"/>
    </location>
</feature>
<name>A0A537J207_9BACT</name>
<sequence>MTGDSWGRAFAKIPDIARALLVGAVTTIQVTIGALIVAILLGVLFAVLKTAPSRALRTVASVYVEVF</sequence>
<dbReference type="EMBL" id="VBAO01000448">
    <property type="protein sequence ID" value="TMI77591.1"/>
    <property type="molecule type" value="Genomic_DNA"/>
</dbReference>
<evidence type="ECO:0000256" key="1">
    <source>
        <dbReference type="ARBA" id="ARBA00004141"/>
    </source>
</evidence>
<reference evidence="6 7" key="1">
    <citation type="journal article" date="2019" name="Nat. Microbiol.">
        <title>Mediterranean grassland soil C-N compound turnover is dependent on rainfall and depth, and is mediated by genomically divergent microorganisms.</title>
        <authorList>
            <person name="Diamond S."/>
            <person name="Andeer P.F."/>
            <person name="Li Z."/>
            <person name="Crits-Christoph A."/>
            <person name="Burstein D."/>
            <person name="Anantharaman K."/>
            <person name="Lane K.R."/>
            <person name="Thomas B.C."/>
            <person name="Pan C."/>
            <person name="Northen T.R."/>
            <person name="Banfield J.F."/>
        </authorList>
    </citation>
    <scope>NUCLEOTIDE SEQUENCE [LARGE SCALE GENOMIC DNA]</scope>
    <source>
        <strain evidence="6">NP_7</strain>
    </source>
</reference>